<keyword evidence="5" id="KW-0804">Transcription</keyword>
<dbReference type="InterPro" id="IPR014284">
    <property type="entry name" value="RNA_pol_sigma-70_dom"/>
</dbReference>
<comment type="caution">
    <text evidence="7">The sequence shown here is derived from an EMBL/GenBank/DDBJ whole genome shotgun (WGS) entry which is preliminary data.</text>
</comment>
<dbReference type="GO" id="GO:0071482">
    <property type="term" value="P:cellular response to light stimulus"/>
    <property type="evidence" value="ECO:0007669"/>
    <property type="project" value="UniProtKB-ARBA"/>
</dbReference>
<evidence type="ECO:0000259" key="6">
    <source>
        <dbReference type="PROSITE" id="PS00715"/>
    </source>
</evidence>
<evidence type="ECO:0000313" key="7">
    <source>
        <dbReference type="EMBL" id="CAH9109989.1"/>
    </source>
</evidence>
<dbReference type="InterPro" id="IPR013324">
    <property type="entry name" value="RNA_pol_sigma_r3/r4-like"/>
</dbReference>
<dbReference type="NCBIfam" id="TIGR02937">
    <property type="entry name" value="sigma70-ECF"/>
    <property type="match status" value="1"/>
</dbReference>
<dbReference type="SUPFAM" id="SSF88659">
    <property type="entry name" value="Sigma3 and sigma4 domains of RNA polymerase sigma factors"/>
    <property type="match status" value="2"/>
</dbReference>
<keyword evidence="3" id="KW-0731">Sigma factor</keyword>
<proteinExistence type="inferred from homology"/>
<dbReference type="GO" id="GO:0016987">
    <property type="term" value="F:sigma factor activity"/>
    <property type="evidence" value="ECO:0007669"/>
    <property type="project" value="UniProtKB-KW"/>
</dbReference>
<accession>A0A9P0ZT98</accession>
<evidence type="ECO:0000256" key="2">
    <source>
        <dbReference type="ARBA" id="ARBA00023015"/>
    </source>
</evidence>
<evidence type="ECO:0000256" key="4">
    <source>
        <dbReference type="ARBA" id="ARBA00023125"/>
    </source>
</evidence>
<comment type="similarity">
    <text evidence="1">Belongs to the sigma-70 factor family.</text>
</comment>
<sequence length="493" mass="55832">MVVNVADIGLGAGKRLLSSAYSHSDVAEKLSCSCSVITAKNSPNYTLPFISNRRVCSIKAVKESTDFVLDTSNREPFDKRFSESIDESSSDEEDKVEAILLLQKSFLEKQWDISAEKMMTFMAKENKSEGVQITCSGTSARKRRIDSRKKVSECKNPLVLINKRGRSTSGKHVLRNHLRSYVKGVGSGELLTHAEVVQLSEKVKLDLYLEECRSRLKDRVGCEPTDEQFAISLRTSSADLQVTKMECHLAKEKLAMSNVRLVMSIAQRYDNMGAEMADLVQGGLIGLLRGIEKFDPSKGFKISTYVFWWIRLGVTKALAENSRVVRLPNHLHERLSLIRNAKKKLEEKGITPSIDRIAESLNISEQKVQNASEAIIKVFSLDREAFPSLNGNPGETLHSYTADNRPENIPWHGVDEWAVKAEVNNLMYTTLKDREREIIRLYYGFDDEGLTWDDIGRRIGLSRERVRQIGHRALEKLKRAANRRNLEAMLMKH</sequence>
<dbReference type="InterPro" id="IPR013325">
    <property type="entry name" value="RNA_pol_sigma_r2"/>
</dbReference>
<dbReference type="GO" id="GO:0003677">
    <property type="term" value="F:DNA binding"/>
    <property type="evidence" value="ECO:0007669"/>
    <property type="project" value="UniProtKB-KW"/>
</dbReference>
<dbReference type="GO" id="GO:0006352">
    <property type="term" value="P:DNA-templated transcription initiation"/>
    <property type="evidence" value="ECO:0007669"/>
    <property type="project" value="InterPro"/>
</dbReference>
<dbReference type="InterPro" id="IPR000943">
    <property type="entry name" value="RNA_pol_sigma70"/>
</dbReference>
<dbReference type="Proteomes" id="UP001152484">
    <property type="component" value="Unassembled WGS sequence"/>
</dbReference>
<dbReference type="PANTHER" id="PTHR30603">
    <property type="entry name" value="RNA POLYMERASE SIGMA FACTOR RPO"/>
    <property type="match status" value="1"/>
</dbReference>
<feature type="domain" description="RNA polymerase sigma-70" evidence="6">
    <location>
        <begin position="278"/>
        <end position="291"/>
    </location>
</feature>
<dbReference type="Pfam" id="PF04545">
    <property type="entry name" value="Sigma70_r4"/>
    <property type="match status" value="1"/>
</dbReference>
<organism evidence="7 8">
    <name type="scientific">Cuscuta europaea</name>
    <name type="common">European dodder</name>
    <dbReference type="NCBI Taxonomy" id="41803"/>
    <lineage>
        <taxon>Eukaryota</taxon>
        <taxon>Viridiplantae</taxon>
        <taxon>Streptophyta</taxon>
        <taxon>Embryophyta</taxon>
        <taxon>Tracheophyta</taxon>
        <taxon>Spermatophyta</taxon>
        <taxon>Magnoliopsida</taxon>
        <taxon>eudicotyledons</taxon>
        <taxon>Gunneridae</taxon>
        <taxon>Pentapetalae</taxon>
        <taxon>asterids</taxon>
        <taxon>lamiids</taxon>
        <taxon>Solanales</taxon>
        <taxon>Convolvulaceae</taxon>
        <taxon>Cuscuteae</taxon>
        <taxon>Cuscuta</taxon>
        <taxon>Cuscuta subgen. Cuscuta</taxon>
    </lineage>
</organism>
<keyword evidence="2" id="KW-0805">Transcription regulation</keyword>
<dbReference type="InterPro" id="IPR036388">
    <property type="entry name" value="WH-like_DNA-bd_sf"/>
</dbReference>
<dbReference type="PANTHER" id="PTHR30603:SF14">
    <property type="entry name" value="RNA POLYMERASE SIGMA FACTOR SIGA"/>
    <property type="match status" value="1"/>
</dbReference>
<dbReference type="Pfam" id="PF04539">
    <property type="entry name" value="Sigma70_r3"/>
    <property type="match status" value="1"/>
</dbReference>
<dbReference type="PROSITE" id="PS00715">
    <property type="entry name" value="SIGMA70_1"/>
    <property type="match status" value="1"/>
</dbReference>
<dbReference type="Pfam" id="PF04542">
    <property type="entry name" value="Sigma70_r2"/>
    <property type="match status" value="1"/>
</dbReference>
<evidence type="ECO:0000256" key="1">
    <source>
        <dbReference type="ARBA" id="ARBA00007788"/>
    </source>
</evidence>
<dbReference type="EMBL" id="CAMAPE010000053">
    <property type="protein sequence ID" value="CAH9109989.1"/>
    <property type="molecule type" value="Genomic_DNA"/>
</dbReference>
<dbReference type="Gene3D" id="1.10.601.10">
    <property type="entry name" value="RNA Polymerase Primary Sigma Factor"/>
    <property type="match status" value="1"/>
</dbReference>
<name>A0A9P0ZT98_CUSEU</name>
<gene>
    <name evidence="7" type="ORF">CEURO_LOCUS18672</name>
</gene>
<evidence type="ECO:0000256" key="3">
    <source>
        <dbReference type="ARBA" id="ARBA00023082"/>
    </source>
</evidence>
<evidence type="ECO:0000313" key="8">
    <source>
        <dbReference type="Proteomes" id="UP001152484"/>
    </source>
</evidence>
<dbReference type="InterPro" id="IPR007624">
    <property type="entry name" value="RNA_pol_sigma70_r3"/>
</dbReference>
<dbReference type="CDD" id="cd06171">
    <property type="entry name" value="Sigma70_r4"/>
    <property type="match status" value="1"/>
</dbReference>
<protein>
    <recommendedName>
        <fullName evidence="6">RNA polymerase sigma-70 domain-containing protein</fullName>
    </recommendedName>
</protein>
<dbReference type="OrthoDB" id="2012130at2759"/>
<dbReference type="AlphaFoldDB" id="A0A9P0ZT98"/>
<dbReference type="PRINTS" id="PR00046">
    <property type="entry name" value="SIGMA70FCT"/>
</dbReference>
<keyword evidence="4" id="KW-0238">DNA-binding</keyword>
<keyword evidence="8" id="KW-1185">Reference proteome</keyword>
<dbReference type="InterPro" id="IPR050239">
    <property type="entry name" value="Sigma-70_RNA_pol_init_factors"/>
</dbReference>
<dbReference type="InterPro" id="IPR007627">
    <property type="entry name" value="RNA_pol_sigma70_r2"/>
</dbReference>
<dbReference type="SUPFAM" id="SSF88946">
    <property type="entry name" value="Sigma2 domain of RNA polymerase sigma factors"/>
    <property type="match status" value="1"/>
</dbReference>
<evidence type="ECO:0000256" key="5">
    <source>
        <dbReference type="ARBA" id="ARBA00023163"/>
    </source>
</evidence>
<reference evidence="7" key="1">
    <citation type="submission" date="2022-07" db="EMBL/GenBank/DDBJ databases">
        <authorList>
            <person name="Macas J."/>
            <person name="Novak P."/>
            <person name="Neumann P."/>
        </authorList>
    </citation>
    <scope>NUCLEOTIDE SEQUENCE</scope>
</reference>
<dbReference type="InterPro" id="IPR007630">
    <property type="entry name" value="RNA_pol_sigma70_r4"/>
</dbReference>
<dbReference type="Gene3D" id="1.10.10.10">
    <property type="entry name" value="Winged helix-like DNA-binding domain superfamily/Winged helix DNA-binding domain"/>
    <property type="match status" value="2"/>
</dbReference>